<dbReference type="EMBL" id="JAHUTJ010042485">
    <property type="protein sequence ID" value="MED6281086.1"/>
    <property type="molecule type" value="Genomic_DNA"/>
</dbReference>
<organism evidence="2 3">
    <name type="scientific">Characodon lateralis</name>
    <dbReference type="NCBI Taxonomy" id="208331"/>
    <lineage>
        <taxon>Eukaryota</taxon>
        <taxon>Metazoa</taxon>
        <taxon>Chordata</taxon>
        <taxon>Craniata</taxon>
        <taxon>Vertebrata</taxon>
        <taxon>Euteleostomi</taxon>
        <taxon>Actinopterygii</taxon>
        <taxon>Neopterygii</taxon>
        <taxon>Teleostei</taxon>
        <taxon>Neoteleostei</taxon>
        <taxon>Acanthomorphata</taxon>
        <taxon>Ovalentaria</taxon>
        <taxon>Atherinomorphae</taxon>
        <taxon>Cyprinodontiformes</taxon>
        <taxon>Goodeidae</taxon>
        <taxon>Characodon</taxon>
    </lineage>
</organism>
<gene>
    <name evidence="2" type="ORF">CHARACLAT_017662</name>
</gene>
<accession>A0ABU7E2T0</accession>
<evidence type="ECO:0000313" key="3">
    <source>
        <dbReference type="Proteomes" id="UP001352852"/>
    </source>
</evidence>
<proteinExistence type="predicted"/>
<name>A0ABU7E2T0_9TELE</name>
<comment type="caution">
    <text evidence="2">The sequence shown here is derived from an EMBL/GenBank/DDBJ whole genome shotgun (WGS) entry which is preliminary data.</text>
</comment>
<sequence length="103" mass="11687">MCLCVLERIARRRAYPLRPQRTGQGVKAEPQTAGSFRASPLLRLAIRSSNTSSPCLLRLSSCAASIHHRRIPRRLPVLRDDPPAHHSSHREPYPVDKLLKFRS</sequence>
<feature type="region of interest" description="Disordered" evidence="1">
    <location>
        <begin position="77"/>
        <end position="103"/>
    </location>
</feature>
<evidence type="ECO:0000313" key="2">
    <source>
        <dbReference type="EMBL" id="MED6281086.1"/>
    </source>
</evidence>
<protein>
    <submittedName>
        <fullName evidence="2">Uncharacterized protein</fullName>
    </submittedName>
</protein>
<keyword evidence="3" id="KW-1185">Reference proteome</keyword>
<dbReference type="Proteomes" id="UP001352852">
    <property type="component" value="Unassembled WGS sequence"/>
</dbReference>
<reference evidence="2 3" key="1">
    <citation type="submission" date="2021-06" db="EMBL/GenBank/DDBJ databases">
        <authorList>
            <person name="Palmer J.M."/>
        </authorList>
    </citation>
    <scope>NUCLEOTIDE SEQUENCE [LARGE SCALE GENOMIC DNA]</scope>
    <source>
        <strain evidence="2 3">CL_MEX2019</strain>
        <tissue evidence="2">Muscle</tissue>
    </source>
</reference>
<evidence type="ECO:0000256" key="1">
    <source>
        <dbReference type="SAM" id="MobiDB-lite"/>
    </source>
</evidence>